<dbReference type="GO" id="GO:0009277">
    <property type="term" value="C:fungal-type cell wall"/>
    <property type="evidence" value="ECO:0007669"/>
    <property type="project" value="TreeGrafter"/>
</dbReference>
<evidence type="ECO:0000313" key="2">
    <source>
        <dbReference type="EMBL" id="KAF2845215.1"/>
    </source>
</evidence>
<dbReference type="OrthoDB" id="5959761at2759"/>
<dbReference type="Pfam" id="PF11790">
    <property type="entry name" value="Glyco_hydro_cc"/>
    <property type="match status" value="1"/>
</dbReference>
<dbReference type="GO" id="GO:0016787">
    <property type="term" value="F:hydrolase activity"/>
    <property type="evidence" value="ECO:0007669"/>
    <property type="project" value="UniProtKB-KW"/>
</dbReference>
<name>A0A6A7ASY5_9PLEO</name>
<dbReference type="InterPro" id="IPR053183">
    <property type="entry name" value="ASL1"/>
</dbReference>
<keyword evidence="2" id="KW-0378">Hydrolase</keyword>
<gene>
    <name evidence="2" type="ORF">T440DRAFT_280569</name>
</gene>
<proteinExistence type="predicted"/>
<organism evidence="2 3">
    <name type="scientific">Plenodomus tracheiphilus IPT5</name>
    <dbReference type="NCBI Taxonomy" id="1408161"/>
    <lineage>
        <taxon>Eukaryota</taxon>
        <taxon>Fungi</taxon>
        <taxon>Dikarya</taxon>
        <taxon>Ascomycota</taxon>
        <taxon>Pezizomycotina</taxon>
        <taxon>Dothideomycetes</taxon>
        <taxon>Pleosporomycetidae</taxon>
        <taxon>Pleosporales</taxon>
        <taxon>Pleosporineae</taxon>
        <taxon>Leptosphaeriaceae</taxon>
        <taxon>Plenodomus</taxon>
    </lineage>
</organism>
<dbReference type="SUPFAM" id="SSF51445">
    <property type="entry name" value="(Trans)glycosidases"/>
    <property type="match status" value="1"/>
</dbReference>
<dbReference type="InterPro" id="IPR017853">
    <property type="entry name" value="GH"/>
</dbReference>
<dbReference type="AlphaFoldDB" id="A0A6A7ASY5"/>
<evidence type="ECO:0000313" key="3">
    <source>
        <dbReference type="Proteomes" id="UP000799423"/>
    </source>
</evidence>
<feature type="domain" description="Asl1-like glycosyl hydrolase catalytic" evidence="1">
    <location>
        <begin position="37"/>
        <end position="293"/>
    </location>
</feature>
<dbReference type="Gene3D" id="3.20.20.80">
    <property type="entry name" value="Glycosidases"/>
    <property type="match status" value="1"/>
</dbReference>
<accession>A0A6A7ASY5</accession>
<dbReference type="GO" id="GO:0071966">
    <property type="term" value="P:fungal-type cell wall polysaccharide metabolic process"/>
    <property type="evidence" value="ECO:0007669"/>
    <property type="project" value="TreeGrafter"/>
</dbReference>
<keyword evidence="3" id="KW-1185">Reference proteome</keyword>
<evidence type="ECO:0000259" key="1">
    <source>
        <dbReference type="Pfam" id="PF11790"/>
    </source>
</evidence>
<sequence>MLDAAKSICRHGRTTYHTIALGLLISTTLAQDSKRGFAFIGDTHASDNRLLSIESPLTWYYNWSPYPNNNLITSGSLEFVPMIHGIDATQDSRTEAVIKSLPSSSGHLLTFNEPDGTTSSGGSSISPEDAARAYIDYVVPFRSGNSGGRNWKVSHPSTTGSGNGLEWLRSFNESCYEIDQENGCLADFVAAHWYGGFPGLAGWLGTLDEFYNTNSTRNEPVKIWVTELGLPQQDAEATVAMMNQTLPYLDNLAYVERYAWFGAFRVDDANEWTGDGVALFDDDGGLTDLGALYMGNGYERGQKGEGGSAASGLKISVGMMAALCICSVIFTSS</sequence>
<dbReference type="EMBL" id="MU006351">
    <property type="protein sequence ID" value="KAF2845215.1"/>
    <property type="molecule type" value="Genomic_DNA"/>
</dbReference>
<dbReference type="PANTHER" id="PTHR34154">
    <property type="entry name" value="ALKALI-SENSITIVE LINKAGE PROTEIN 1"/>
    <property type="match status" value="1"/>
</dbReference>
<dbReference type="Proteomes" id="UP000799423">
    <property type="component" value="Unassembled WGS sequence"/>
</dbReference>
<dbReference type="PANTHER" id="PTHR34154:SF3">
    <property type="entry name" value="ALKALI-SENSITIVE LINKAGE PROTEIN 1"/>
    <property type="match status" value="1"/>
</dbReference>
<protein>
    <submittedName>
        <fullName evidence="2">Glycoside hydrolase family 128 protein</fullName>
    </submittedName>
</protein>
<dbReference type="InterPro" id="IPR024655">
    <property type="entry name" value="Asl1_glyco_hydro_catalytic"/>
</dbReference>
<reference evidence="2" key="1">
    <citation type="submission" date="2020-01" db="EMBL/GenBank/DDBJ databases">
        <authorList>
            <consortium name="DOE Joint Genome Institute"/>
            <person name="Haridas S."/>
            <person name="Albert R."/>
            <person name="Binder M."/>
            <person name="Bloem J."/>
            <person name="Labutti K."/>
            <person name="Salamov A."/>
            <person name="Andreopoulos B."/>
            <person name="Baker S.E."/>
            <person name="Barry K."/>
            <person name="Bills G."/>
            <person name="Bluhm B.H."/>
            <person name="Cannon C."/>
            <person name="Castanera R."/>
            <person name="Culley D.E."/>
            <person name="Daum C."/>
            <person name="Ezra D."/>
            <person name="Gonzalez J.B."/>
            <person name="Henrissat B."/>
            <person name="Kuo A."/>
            <person name="Liang C."/>
            <person name="Lipzen A."/>
            <person name="Lutzoni F."/>
            <person name="Magnuson J."/>
            <person name="Mondo S."/>
            <person name="Nolan M."/>
            <person name="Ohm R."/>
            <person name="Pangilinan J."/>
            <person name="Park H.-J."/>
            <person name="Ramirez L."/>
            <person name="Alfaro M."/>
            <person name="Sun H."/>
            <person name="Tritt A."/>
            <person name="Yoshinaga Y."/>
            <person name="Zwiers L.-H."/>
            <person name="Turgeon B.G."/>
            <person name="Goodwin S.B."/>
            <person name="Spatafora J.W."/>
            <person name="Crous P.W."/>
            <person name="Grigoriev I.V."/>
        </authorList>
    </citation>
    <scope>NUCLEOTIDE SEQUENCE</scope>
    <source>
        <strain evidence="2">IPT5</strain>
    </source>
</reference>